<evidence type="ECO:0008006" key="4">
    <source>
        <dbReference type="Google" id="ProtNLM"/>
    </source>
</evidence>
<keyword evidence="3" id="KW-1185">Reference proteome</keyword>
<evidence type="ECO:0000313" key="2">
    <source>
        <dbReference type="EMBL" id="MDQ1098338.1"/>
    </source>
</evidence>
<feature type="transmembrane region" description="Helical" evidence="1">
    <location>
        <begin position="190"/>
        <end position="207"/>
    </location>
</feature>
<accession>A0ABU0TMR8</accession>
<evidence type="ECO:0000256" key="1">
    <source>
        <dbReference type="SAM" id="Phobius"/>
    </source>
</evidence>
<evidence type="ECO:0000313" key="3">
    <source>
        <dbReference type="Proteomes" id="UP001225072"/>
    </source>
</evidence>
<dbReference type="EMBL" id="JAUTAL010000001">
    <property type="protein sequence ID" value="MDQ1098338.1"/>
    <property type="molecule type" value="Genomic_DNA"/>
</dbReference>
<feature type="transmembrane region" description="Helical" evidence="1">
    <location>
        <begin position="141"/>
        <end position="169"/>
    </location>
</feature>
<feature type="transmembrane region" description="Helical" evidence="1">
    <location>
        <begin position="213"/>
        <end position="234"/>
    </location>
</feature>
<dbReference type="RefSeq" id="WP_307452522.1">
    <property type="nucleotide sequence ID" value="NZ_JAUTAL010000001.1"/>
</dbReference>
<dbReference type="Proteomes" id="UP001225072">
    <property type="component" value="Unassembled WGS sequence"/>
</dbReference>
<feature type="transmembrane region" description="Helical" evidence="1">
    <location>
        <begin position="26"/>
        <end position="47"/>
    </location>
</feature>
<organism evidence="2 3">
    <name type="scientific">Chryseobacterium camelliae</name>
    <dbReference type="NCBI Taxonomy" id="1265445"/>
    <lineage>
        <taxon>Bacteria</taxon>
        <taxon>Pseudomonadati</taxon>
        <taxon>Bacteroidota</taxon>
        <taxon>Flavobacteriia</taxon>
        <taxon>Flavobacteriales</taxon>
        <taxon>Weeksellaceae</taxon>
        <taxon>Chryseobacterium group</taxon>
        <taxon>Chryseobacterium</taxon>
    </lineage>
</organism>
<keyword evidence="1" id="KW-0812">Transmembrane</keyword>
<proteinExistence type="predicted"/>
<gene>
    <name evidence="2" type="ORF">QE404_003485</name>
</gene>
<feature type="transmembrane region" description="Helical" evidence="1">
    <location>
        <begin position="88"/>
        <end position="111"/>
    </location>
</feature>
<reference evidence="2 3" key="1">
    <citation type="submission" date="2023-07" db="EMBL/GenBank/DDBJ databases">
        <title>Functional and genomic diversity of the sorghum phyllosphere microbiome.</title>
        <authorList>
            <person name="Shade A."/>
        </authorList>
    </citation>
    <scope>NUCLEOTIDE SEQUENCE [LARGE SCALE GENOMIC DNA]</scope>
    <source>
        <strain evidence="2 3">SORGH_AS_1064</strain>
    </source>
</reference>
<keyword evidence="1" id="KW-1133">Transmembrane helix</keyword>
<comment type="caution">
    <text evidence="2">The sequence shown here is derived from an EMBL/GenBank/DDBJ whole genome shotgun (WGS) entry which is preliminary data.</text>
</comment>
<protein>
    <recommendedName>
        <fullName evidence="4">Beta-carotene 15,15'-monooxygenase</fullName>
    </recommendedName>
</protein>
<keyword evidence="1" id="KW-0472">Membrane</keyword>
<name>A0ABU0TMR8_9FLAO</name>
<sequence length="253" mass="29811">MQNKYPQKPGIDFILKQAFFYWSRTLMYQLMFSVIYFGILFTVIFYFDARYGIIQQYMDAAAVYTKGGGIEQYSAQMAKMVSDQGFQVFSWSLIGTLVFLYPLNLGFYQIFRKIDLGEKLEIGDLLAGYQGINFFRYVSYYIFWFFIYAYTAQTIILAVVWVYLTLLVAPLMFFMDKRIFEAISLNVKALRMYFLEITVCIIVAVIFKYAGLLLFFFGALFTFPFWNAMIYSLYQTVFSEKKRPEKDQVGSDY</sequence>